<accession>A0AA88CSS3</accession>
<organism evidence="1 2">
    <name type="scientific">Ficus carica</name>
    <name type="common">Common fig</name>
    <dbReference type="NCBI Taxonomy" id="3494"/>
    <lineage>
        <taxon>Eukaryota</taxon>
        <taxon>Viridiplantae</taxon>
        <taxon>Streptophyta</taxon>
        <taxon>Embryophyta</taxon>
        <taxon>Tracheophyta</taxon>
        <taxon>Spermatophyta</taxon>
        <taxon>Magnoliopsida</taxon>
        <taxon>eudicotyledons</taxon>
        <taxon>Gunneridae</taxon>
        <taxon>Pentapetalae</taxon>
        <taxon>rosids</taxon>
        <taxon>fabids</taxon>
        <taxon>Rosales</taxon>
        <taxon>Moraceae</taxon>
        <taxon>Ficeae</taxon>
        <taxon>Ficus</taxon>
    </lineage>
</organism>
<evidence type="ECO:0000313" key="2">
    <source>
        <dbReference type="Proteomes" id="UP001187192"/>
    </source>
</evidence>
<reference evidence="1" key="1">
    <citation type="submission" date="2023-07" db="EMBL/GenBank/DDBJ databases">
        <title>draft genome sequence of fig (Ficus carica).</title>
        <authorList>
            <person name="Takahashi T."/>
            <person name="Nishimura K."/>
        </authorList>
    </citation>
    <scope>NUCLEOTIDE SEQUENCE</scope>
</reference>
<dbReference type="AlphaFoldDB" id="A0AA88CSS3"/>
<gene>
    <name evidence="1" type="ORF">TIFTF001_002730</name>
</gene>
<name>A0AA88CSS3_FICCA</name>
<sequence length="145" mass="16425">MSAHEHGVGHGSRRRWRSWQRIWEELSIGNGGGVGRRQFEGDLCSVGGVGFGRELGWTTTARRVPDLGRRVTDLLRFRWMGSRCEEISGSGEEIDEAMTQTDGRRLRRHDDINNCFLGYILSAACRRWSSNLGFFQIDIAPSIRG</sequence>
<evidence type="ECO:0000313" key="1">
    <source>
        <dbReference type="EMBL" id="GMN30190.1"/>
    </source>
</evidence>
<keyword evidence="2" id="KW-1185">Reference proteome</keyword>
<comment type="caution">
    <text evidence="1">The sequence shown here is derived from an EMBL/GenBank/DDBJ whole genome shotgun (WGS) entry which is preliminary data.</text>
</comment>
<dbReference type="Proteomes" id="UP001187192">
    <property type="component" value="Unassembled WGS sequence"/>
</dbReference>
<proteinExistence type="predicted"/>
<dbReference type="EMBL" id="BTGU01000002">
    <property type="protein sequence ID" value="GMN30190.1"/>
    <property type="molecule type" value="Genomic_DNA"/>
</dbReference>
<protein>
    <submittedName>
        <fullName evidence="1">Uncharacterized protein</fullName>
    </submittedName>
</protein>